<evidence type="ECO:0000313" key="2">
    <source>
        <dbReference type="Proteomes" id="UP001334084"/>
    </source>
</evidence>
<gene>
    <name evidence="1" type="ORF">VNE69_11134</name>
</gene>
<accession>A0AAX4JGR1</accession>
<keyword evidence="2" id="KW-1185">Reference proteome</keyword>
<proteinExistence type="predicted"/>
<name>A0AAX4JGR1_9MICR</name>
<reference evidence="1" key="1">
    <citation type="journal article" date="2024" name="BMC Genomics">
        <title>Functional annotation of a divergent genome using sequence and structure-based similarity.</title>
        <authorList>
            <person name="Svedberg D."/>
            <person name="Winiger R.R."/>
            <person name="Berg A."/>
            <person name="Sharma H."/>
            <person name="Tellgren-Roth C."/>
            <person name="Debrunner-Vossbrinck B.A."/>
            <person name="Vossbrinck C.R."/>
            <person name="Barandun J."/>
        </authorList>
    </citation>
    <scope>NUCLEOTIDE SEQUENCE</scope>
    <source>
        <strain evidence="1">Illinois isolate</strain>
    </source>
</reference>
<protein>
    <submittedName>
        <fullName evidence="1">Uncharacterized protein</fullName>
    </submittedName>
</protein>
<dbReference type="EMBL" id="CP142736">
    <property type="protein sequence ID" value="WUR04971.1"/>
    <property type="molecule type" value="Genomic_DNA"/>
</dbReference>
<dbReference type="Proteomes" id="UP001334084">
    <property type="component" value="Chromosome 11"/>
</dbReference>
<dbReference type="GeneID" id="90542808"/>
<sequence>MIIFKMIAVFVFVKANKILFGNILRKIENRDYVSIDTMKEKTNVTVCASYSGLSIAFKILCFKNDLNFNIELERFHVYIEEKTSYRIIEEMEDKIKEVLYGIENFSIVFLYNIIDYKTNLKIHMLVEQLKKLNLFRRVKDKLFKICYANICGENDKLHSIVSEINQRTYESKSNMSRSSIHYSNNLLNNRCYVILRIEISNFLYFFEFHFDELYCLVETEINIQKKFNDQILEKYRVLFPGLYENLYFQNLRMQKIPINSTLKKIKIFCVKPFVIEIQEEKISFVYDIVEYCYCLENVSKKNVENIYINKICLEEFRTLLHSLHNMDNVDSIIIFYRLLQNSNKLGFFVEKIIRQPETALNILFAHFLLSNDTINRDAFNIIIGKKKEVDVKKTKLTKKITKKLENTYHTIEQYLMGICLLLEAEKYIDENDTEDDLLFQTLKDLWSVIEKNDNENWSTNSSKKNINLVKCLDLLIKIYNNKSNMSEKIISENLCNLVALFTDLSLIDIYNHPLKKNYKVEKAKIIKNFELNEIEITEYNKIIRKKLMNIEKEEYKNVADLKKLIRILQKSLLDKKLNFIVLEALVCFLTKEYNYETKNKLKKEARILVETTFNDFLLELLSANINIDVINGYMGSLMDALLLDFNKYDPGFVRKISFKFFNQVIIEKFRSEFCDDMNEKSKWDVTFQKLKKMLNYKGNLHSDKDIPQITNDIIKILESQ</sequence>
<organism evidence="1 2">
    <name type="scientific">Vairimorpha necatrix</name>
    <dbReference type="NCBI Taxonomy" id="6039"/>
    <lineage>
        <taxon>Eukaryota</taxon>
        <taxon>Fungi</taxon>
        <taxon>Fungi incertae sedis</taxon>
        <taxon>Microsporidia</taxon>
        <taxon>Nosematidae</taxon>
        <taxon>Vairimorpha</taxon>
    </lineage>
</organism>
<evidence type="ECO:0000313" key="1">
    <source>
        <dbReference type="EMBL" id="WUR04971.1"/>
    </source>
</evidence>
<dbReference type="KEGG" id="vnx:VNE69_11134"/>
<dbReference type="AlphaFoldDB" id="A0AAX4JGR1"/>
<dbReference type="RefSeq" id="XP_065331116.1">
    <property type="nucleotide sequence ID" value="XM_065475044.1"/>
</dbReference>